<feature type="non-terminal residue" evidence="3">
    <location>
        <position position="611"/>
    </location>
</feature>
<dbReference type="PANTHER" id="PTHR10039">
    <property type="entry name" value="AMELOGENIN"/>
    <property type="match status" value="1"/>
</dbReference>
<evidence type="ECO:0000313" key="3">
    <source>
        <dbReference type="EMBL" id="KAJ2927472.1"/>
    </source>
</evidence>
<dbReference type="AlphaFoldDB" id="A0A9W8MF26"/>
<dbReference type="OrthoDB" id="5967843at2759"/>
<dbReference type="PANTHER" id="PTHR10039:SF17">
    <property type="entry name" value="FUNGAL STAND N-TERMINAL GOODBYE DOMAIN-CONTAINING PROTEIN-RELATED"/>
    <property type="match status" value="1"/>
</dbReference>
<sequence>MGDIHYFEAPRVTVNAGGEAYEKLISDGTSGADLPQPAAKHTNAVLMPFYSSDRYDAPKCDEDTRVEVISELMGWIEDRENPQRLLCMTGAAGAGKSALQQTIAERCGDSNILNSSFFLSSSDPTRNSISAVVPTIAFQVGSCNDTLRRLIAASIQKDPLIFSKSLRTQMNTLIAQPFKCFQESGELGFEAIPYAILIDGLDECAGEDRQAELLAAIKQCLLESDLPFRICIASRPEWAIRSALEPGGYLHDVAYHIQLSDKYDASADIRRYLRRRLKNLGGRWNNAQWFSGEDIETLVQAASGQFIYAATVLKYISNRRGSPRERLKIVLTWTPHEGQCARPFESLDMLYMNVLLAAKKAYDAVDTHRGRDFALLFSIFRLNAKSALRVLPSGISRKIPFPIPLDHLTEILGLETGAEETLVSDLRSLVTFENDYYGYSCLHLYHKSLYDFLDERSRAKDLFVPDSYARKYAAKCCLQIVMQCPSELESVRDNWEELPEPSKAQLSSMRMALHFLPSFLAGASPMDDELIDFTQNQGWDKIDKFLPWVYEMNSFLLSYHHRASFGWVFDHLKPELWKLFAGDHGRKRTFSNYVFVKRFDVIIDANSASKR</sequence>
<evidence type="ECO:0000256" key="1">
    <source>
        <dbReference type="ARBA" id="ARBA00022737"/>
    </source>
</evidence>
<dbReference type="InterPro" id="IPR027417">
    <property type="entry name" value="P-loop_NTPase"/>
</dbReference>
<comment type="caution">
    <text evidence="3">The sequence shown here is derived from an EMBL/GenBank/DDBJ whole genome shotgun (WGS) entry which is preliminary data.</text>
</comment>
<gene>
    <name evidence="3" type="ORF">H1R20_g9622</name>
</gene>
<keyword evidence="4" id="KW-1185">Reference proteome</keyword>
<dbReference type="EMBL" id="JANBPK010000987">
    <property type="protein sequence ID" value="KAJ2927472.1"/>
    <property type="molecule type" value="Genomic_DNA"/>
</dbReference>
<proteinExistence type="predicted"/>
<evidence type="ECO:0000259" key="2">
    <source>
        <dbReference type="Pfam" id="PF24883"/>
    </source>
</evidence>
<organism evidence="3 4">
    <name type="scientific">Candolleomyces eurysporus</name>
    <dbReference type="NCBI Taxonomy" id="2828524"/>
    <lineage>
        <taxon>Eukaryota</taxon>
        <taxon>Fungi</taxon>
        <taxon>Dikarya</taxon>
        <taxon>Basidiomycota</taxon>
        <taxon>Agaricomycotina</taxon>
        <taxon>Agaricomycetes</taxon>
        <taxon>Agaricomycetidae</taxon>
        <taxon>Agaricales</taxon>
        <taxon>Agaricineae</taxon>
        <taxon>Psathyrellaceae</taxon>
        <taxon>Candolleomyces</taxon>
    </lineage>
</organism>
<evidence type="ECO:0000313" key="4">
    <source>
        <dbReference type="Proteomes" id="UP001140091"/>
    </source>
</evidence>
<accession>A0A9W8MF26</accession>
<dbReference type="Pfam" id="PF24883">
    <property type="entry name" value="NPHP3_N"/>
    <property type="match status" value="1"/>
</dbReference>
<reference evidence="3" key="1">
    <citation type="submission" date="2022-06" db="EMBL/GenBank/DDBJ databases">
        <title>Genome Sequence of Candolleomyces eurysporus.</title>
        <authorList>
            <person name="Buettner E."/>
        </authorList>
    </citation>
    <scope>NUCLEOTIDE SEQUENCE</scope>
    <source>
        <strain evidence="3">VTCC 930004</strain>
    </source>
</reference>
<dbReference type="InterPro" id="IPR056884">
    <property type="entry name" value="NPHP3-like_N"/>
</dbReference>
<dbReference type="Proteomes" id="UP001140091">
    <property type="component" value="Unassembled WGS sequence"/>
</dbReference>
<dbReference type="SUPFAM" id="SSF52540">
    <property type="entry name" value="P-loop containing nucleoside triphosphate hydrolases"/>
    <property type="match status" value="1"/>
</dbReference>
<protein>
    <recommendedName>
        <fullName evidence="2">Nephrocystin 3-like N-terminal domain-containing protein</fullName>
    </recommendedName>
</protein>
<name>A0A9W8MF26_9AGAR</name>
<feature type="domain" description="Nephrocystin 3-like N-terminal" evidence="2">
    <location>
        <begin position="74"/>
        <end position="235"/>
    </location>
</feature>
<keyword evidence="1" id="KW-0677">Repeat</keyword>
<dbReference type="Gene3D" id="3.40.50.300">
    <property type="entry name" value="P-loop containing nucleotide triphosphate hydrolases"/>
    <property type="match status" value="1"/>
</dbReference>